<evidence type="ECO:0000259" key="2">
    <source>
        <dbReference type="Pfam" id="PF01370"/>
    </source>
</evidence>
<dbReference type="InterPro" id="IPR050177">
    <property type="entry name" value="Lipid_A_modif_metabolic_enz"/>
</dbReference>
<feature type="region of interest" description="Disordered" evidence="1">
    <location>
        <begin position="331"/>
        <end position="381"/>
    </location>
</feature>
<accession>A0ABS1ND08</accession>
<sequence length="381" mass="39358">MVSHAAGLSVVVLGGTGSLGRQVCRAFQDAGARVLSVSRSGPADPAESPDHIRLDPARAPGEALAGVLTGAAADVVVNAAGLAGDGTEEQFAAANSRLVDALVEAVASLERRPRLVQLGTVHEYGPVCRGVGITEDLPPAPISPYGRTKLLGAQSVLRATRAGAVDGTVLRIAHVFGPGAPRGSLLGTVAHHLAVRRPAALRLGPLDGRWDFVDIRDVAAAALAAATAPRVVGQVVNIGGGQALGVRRLVERMIVLSGHPVPLVEDPGAGTGFGPGPDWQRVDLSRARLLLGWRPRQRTARSLRDQLAAAGVPERAGAFARAVSPPWAAALERRAAPERRGARERKGARERRDTTDRRGAPGWADPAGRAGGPGRVAVEGP</sequence>
<name>A0ABS1ND08_9ACTN</name>
<dbReference type="RefSeq" id="WP_201875415.1">
    <property type="nucleotide sequence ID" value="NZ_JAERRF010000008.1"/>
</dbReference>
<reference evidence="3 4" key="1">
    <citation type="submission" date="2021-01" db="EMBL/GenBank/DDBJ databases">
        <title>WGS of actinomycetes isolated from Thailand.</title>
        <authorList>
            <person name="Thawai C."/>
        </authorList>
    </citation>
    <scope>NUCLEOTIDE SEQUENCE [LARGE SCALE GENOMIC DNA]</scope>
    <source>
        <strain evidence="3 4">CA1R205</strain>
    </source>
</reference>
<dbReference type="EMBL" id="JAERRF010000008">
    <property type="protein sequence ID" value="MBL1097982.1"/>
    <property type="molecule type" value="Genomic_DNA"/>
</dbReference>
<evidence type="ECO:0000313" key="4">
    <source>
        <dbReference type="Proteomes" id="UP000634229"/>
    </source>
</evidence>
<evidence type="ECO:0000256" key="1">
    <source>
        <dbReference type="SAM" id="MobiDB-lite"/>
    </source>
</evidence>
<keyword evidence="4" id="KW-1185">Reference proteome</keyword>
<dbReference type="Pfam" id="PF01370">
    <property type="entry name" value="Epimerase"/>
    <property type="match status" value="1"/>
</dbReference>
<dbReference type="PANTHER" id="PTHR43245">
    <property type="entry name" value="BIFUNCTIONAL POLYMYXIN RESISTANCE PROTEIN ARNA"/>
    <property type="match status" value="1"/>
</dbReference>
<dbReference type="InterPro" id="IPR001509">
    <property type="entry name" value="Epimerase_deHydtase"/>
</dbReference>
<dbReference type="Gene3D" id="3.40.50.720">
    <property type="entry name" value="NAD(P)-binding Rossmann-like Domain"/>
    <property type="match status" value="1"/>
</dbReference>
<dbReference type="SUPFAM" id="SSF51735">
    <property type="entry name" value="NAD(P)-binding Rossmann-fold domains"/>
    <property type="match status" value="1"/>
</dbReference>
<feature type="compositionally biased region" description="Basic and acidic residues" evidence="1">
    <location>
        <begin position="331"/>
        <end position="359"/>
    </location>
</feature>
<proteinExistence type="predicted"/>
<protein>
    <submittedName>
        <fullName evidence="3">NAD-dependent epimerase/dehydratase family protein</fullName>
    </submittedName>
</protein>
<comment type="caution">
    <text evidence="3">The sequence shown here is derived from an EMBL/GenBank/DDBJ whole genome shotgun (WGS) entry which is preliminary data.</text>
</comment>
<dbReference type="Proteomes" id="UP000634229">
    <property type="component" value="Unassembled WGS sequence"/>
</dbReference>
<gene>
    <name evidence="3" type="ORF">JK363_15125</name>
</gene>
<organism evidence="3 4">
    <name type="scientific">Streptomyces coffeae</name>
    <dbReference type="NCBI Taxonomy" id="621382"/>
    <lineage>
        <taxon>Bacteria</taxon>
        <taxon>Bacillati</taxon>
        <taxon>Actinomycetota</taxon>
        <taxon>Actinomycetes</taxon>
        <taxon>Kitasatosporales</taxon>
        <taxon>Streptomycetaceae</taxon>
        <taxon>Streptomyces</taxon>
    </lineage>
</organism>
<evidence type="ECO:0000313" key="3">
    <source>
        <dbReference type="EMBL" id="MBL1097982.1"/>
    </source>
</evidence>
<dbReference type="InterPro" id="IPR036291">
    <property type="entry name" value="NAD(P)-bd_dom_sf"/>
</dbReference>
<feature type="domain" description="NAD-dependent epimerase/dehydratase" evidence="2">
    <location>
        <begin position="10"/>
        <end position="239"/>
    </location>
</feature>